<dbReference type="GO" id="GO:0008270">
    <property type="term" value="F:zinc ion binding"/>
    <property type="evidence" value="ECO:0007669"/>
    <property type="project" value="UniProtKB-KW"/>
</dbReference>
<evidence type="ECO:0000313" key="7">
    <source>
        <dbReference type="EMBL" id="KAG6638925.1"/>
    </source>
</evidence>
<organism evidence="7 9">
    <name type="scientific">Carya illinoinensis</name>
    <name type="common">Pecan</name>
    <dbReference type="NCBI Taxonomy" id="32201"/>
    <lineage>
        <taxon>Eukaryota</taxon>
        <taxon>Viridiplantae</taxon>
        <taxon>Streptophyta</taxon>
        <taxon>Embryophyta</taxon>
        <taxon>Tracheophyta</taxon>
        <taxon>Spermatophyta</taxon>
        <taxon>Magnoliopsida</taxon>
        <taxon>eudicotyledons</taxon>
        <taxon>Gunneridae</taxon>
        <taxon>Pentapetalae</taxon>
        <taxon>rosids</taxon>
        <taxon>fabids</taxon>
        <taxon>Fagales</taxon>
        <taxon>Juglandaceae</taxon>
        <taxon>Carya</taxon>
    </lineage>
</organism>
<evidence type="ECO:0000256" key="1">
    <source>
        <dbReference type="ARBA" id="ARBA00022723"/>
    </source>
</evidence>
<evidence type="ECO:0000313" key="8">
    <source>
        <dbReference type="EMBL" id="KAG6691474.1"/>
    </source>
</evidence>
<evidence type="ECO:0000256" key="3">
    <source>
        <dbReference type="ARBA" id="ARBA00022833"/>
    </source>
</evidence>
<reference evidence="8" key="2">
    <citation type="submission" date="2021-01" db="EMBL/GenBank/DDBJ databases">
        <authorList>
            <person name="Lovell J.T."/>
            <person name="Bentley N."/>
            <person name="Bhattarai G."/>
            <person name="Jenkins J.W."/>
            <person name="Sreedasyam A."/>
            <person name="Alarcon Y."/>
            <person name="Bock C."/>
            <person name="Boston L."/>
            <person name="Carlson J."/>
            <person name="Cervantes K."/>
            <person name="Clermont K."/>
            <person name="Krom N."/>
            <person name="Kubenka K."/>
            <person name="Mamidi S."/>
            <person name="Mattison C."/>
            <person name="Monteros M."/>
            <person name="Pisani C."/>
            <person name="Plott C."/>
            <person name="Rajasekar S."/>
            <person name="Rhein H.S."/>
            <person name="Rohla C."/>
            <person name="Song M."/>
            <person name="Hilaire R.S."/>
            <person name="Shu S."/>
            <person name="Wells L."/>
            <person name="Wang X."/>
            <person name="Webber J."/>
            <person name="Heerema R.J."/>
            <person name="Klein P."/>
            <person name="Conner P."/>
            <person name="Grauke L."/>
            <person name="Grimwood J."/>
            <person name="Schmutz J."/>
            <person name="Randall J.J."/>
        </authorList>
    </citation>
    <scope>NUCLEOTIDE SEQUENCE</scope>
    <source>
        <tissue evidence="8">Leaf</tissue>
    </source>
</reference>
<dbReference type="Proteomes" id="UP000811609">
    <property type="component" value="Chromosome 10"/>
</dbReference>
<evidence type="ECO:0000313" key="9">
    <source>
        <dbReference type="Proteomes" id="UP000811609"/>
    </source>
</evidence>
<protein>
    <recommendedName>
        <fullName evidence="6">RING-type domain-containing protein</fullName>
    </recommendedName>
</protein>
<evidence type="ECO:0000259" key="6">
    <source>
        <dbReference type="PROSITE" id="PS50089"/>
    </source>
</evidence>
<proteinExistence type="predicted"/>
<dbReference type="EMBL" id="CM031834">
    <property type="protein sequence ID" value="KAG6691474.1"/>
    <property type="molecule type" value="Genomic_DNA"/>
</dbReference>
<dbReference type="PANTHER" id="PTHR42647">
    <property type="entry name" value="SBP (S-RIBONUCLEASE BINDING PROTEIN) FAMILY PROTEIN"/>
    <property type="match status" value="1"/>
</dbReference>
<dbReference type="GO" id="GO:0004842">
    <property type="term" value="F:ubiquitin-protein transferase activity"/>
    <property type="evidence" value="ECO:0007669"/>
    <property type="project" value="TreeGrafter"/>
</dbReference>
<dbReference type="GO" id="GO:0043067">
    <property type="term" value="P:regulation of programmed cell death"/>
    <property type="evidence" value="ECO:0007669"/>
    <property type="project" value="TreeGrafter"/>
</dbReference>
<dbReference type="PROSITE" id="PS50089">
    <property type="entry name" value="ZF_RING_2"/>
    <property type="match status" value="1"/>
</dbReference>
<keyword evidence="2 4" id="KW-0863">Zinc-finger</keyword>
<keyword evidence="9" id="KW-1185">Reference proteome</keyword>
<dbReference type="InterPro" id="IPR001841">
    <property type="entry name" value="Znf_RING"/>
</dbReference>
<evidence type="ECO:0000256" key="2">
    <source>
        <dbReference type="ARBA" id="ARBA00022771"/>
    </source>
</evidence>
<feature type="domain" description="RING-type" evidence="6">
    <location>
        <begin position="265"/>
        <end position="300"/>
    </location>
</feature>
<dbReference type="PANTHER" id="PTHR42647:SF55">
    <property type="entry name" value="BOI-RELATED E3 UBIQUITIN-PROTEIN LIGASE 1"/>
    <property type="match status" value="1"/>
</dbReference>
<evidence type="ECO:0000256" key="4">
    <source>
        <dbReference type="PROSITE-ProRule" id="PRU00175"/>
    </source>
</evidence>
<keyword evidence="1" id="KW-0479">Metal-binding</keyword>
<accession>A0A8T1P8G9</accession>
<dbReference type="Proteomes" id="UP000811246">
    <property type="component" value="Chromosome 10"/>
</dbReference>
<dbReference type="Pfam" id="PF13920">
    <property type="entry name" value="zf-C3HC4_3"/>
    <property type="match status" value="1"/>
</dbReference>
<name>A0A8T1P8G9_CARIL</name>
<dbReference type="AlphaFoldDB" id="A0A8T1P8G9"/>
<evidence type="ECO:0000256" key="5">
    <source>
        <dbReference type="SAM" id="Coils"/>
    </source>
</evidence>
<keyword evidence="5" id="KW-0175">Coiled coil</keyword>
<feature type="coiled-coil region" evidence="5">
    <location>
        <begin position="137"/>
        <end position="176"/>
    </location>
</feature>
<sequence length="312" mass="34965">MAVEARHMYRFPSQLLTNRGFIKPNQGNADIYSTQMYSGLPLAGTMPEGLPPFTQSVDYNLGSSKTFINKADSGLSYSIPDHRKRPTDSINELSALTVPQKRTKLSGLPSFVDRDIFFQAQQQQEGDQIDCFFAQYAEKLSSKLEEQKRMLVSAFQENFTKKLKEKEEEIQRMGKLNWVLQERVESLWVENQIWRDLAQTNEAMANSLRNDLEQVLAHVTKDSDAESSCGSNDMGGQCEAADEGGEEAETMKDKAVVGSVGDRMCRQCGVRESRVLLLLCRHLCLCTTCGSNLRSCPVCHSVINASVHVDFS</sequence>
<comment type="caution">
    <text evidence="7">The sequence shown here is derived from an EMBL/GenBank/DDBJ whole genome shotgun (WGS) entry which is preliminary data.</text>
</comment>
<dbReference type="EMBL" id="CM031818">
    <property type="protein sequence ID" value="KAG6638925.1"/>
    <property type="molecule type" value="Genomic_DNA"/>
</dbReference>
<keyword evidence="3" id="KW-0862">Zinc</keyword>
<gene>
    <name evidence="7" type="ORF">CIPAW_10G065500</name>
    <name evidence="8" type="ORF">I3842_10G065000</name>
</gene>
<reference evidence="7" key="1">
    <citation type="submission" date="2020-12" db="EMBL/GenBank/DDBJ databases">
        <title>WGS assembly of Carya illinoinensis cv. Pawnee.</title>
        <authorList>
            <person name="Platts A."/>
            <person name="Shu S."/>
            <person name="Wright S."/>
            <person name="Barry K."/>
            <person name="Edger P."/>
            <person name="Pires J.C."/>
            <person name="Schmutz J."/>
        </authorList>
    </citation>
    <scope>NUCLEOTIDE SEQUENCE</scope>
    <source>
        <tissue evidence="7">Leaf</tissue>
    </source>
</reference>